<dbReference type="GO" id="GO:0022857">
    <property type="term" value="F:transmembrane transporter activity"/>
    <property type="evidence" value="ECO:0007669"/>
    <property type="project" value="UniProtKB-ARBA"/>
</dbReference>
<name>A0A0C2I6N0_9PSED</name>
<dbReference type="PATRIC" id="fig|226910.6.peg.3677"/>
<evidence type="ECO:0000256" key="2">
    <source>
        <dbReference type="ARBA" id="ARBA00022448"/>
    </source>
</evidence>
<keyword evidence="3" id="KW-1003">Cell membrane</keyword>
<dbReference type="GO" id="GO:0016887">
    <property type="term" value="F:ATP hydrolysis activity"/>
    <property type="evidence" value="ECO:0007669"/>
    <property type="project" value="InterPro"/>
</dbReference>
<dbReference type="OrthoDB" id="9783924at2"/>
<dbReference type="PANTHER" id="PTHR42798">
    <property type="entry name" value="LIPOPROTEIN-RELEASING SYSTEM ATP-BINDING PROTEIN LOLD"/>
    <property type="match status" value="1"/>
</dbReference>
<comment type="similarity">
    <text evidence="8">Belongs to the ABC transporter superfamily. Macrolide exporter (TC 3.A.1.122) family.</text>
</comment>
<dbReference type="STRING" id="226910.UCMB321_3685"/>
<evidence type="ECO:0000256" key="8">
    <source>
        <dbReference type="ARBA" id="ARBA00038388"/>
    </source>
</evidence>
<keyword evidence="6 10" id="KW-0067">ATP-binding</keyword>
<dbReference type="InterPro" id="IPR017911">
    <property type="entry name" value="MacB-like_ATP-bd"/>
</dbReference>
<evidence type="ECO:0000256" key="3">
    <source>
        <dbReference type="ARBA" id="ARBA00022475"/>
    </source>
</evidence>
<evidence type="ECO:0000256" key="5">
    <source>
        <dbReference type="ARBA" id="ARBA00022741"/>
    </source>
</evidence>
<evidence type="ECO:0000313" key="11">
    <source>
        <dbReference type="Proteomes" id="UP000031535"/>
    </source>
</evidence>
<dbReference type="FunFam" id="3.40.50.300:FF:000032">
    <property type="entry name" value="Export ABC transporter ATP-binding protein"/>
    <property type="match status" value="1"/>
</dbReference>
<dbReference type="SUPFAM" id="SSF52540">
    <property type="entry name" value="P-loop containing nucleoside triphosphate hydrolases"/>
    <property type="match status" value="1"/>
</dbReference>
<evidence type="ECO:0000256" key="4">
    <source>
        <dbReference type="ARBA" id="ARBA00022692"/>
    </source>
</evidence>
<comment type="caution">
    <text evidence="10">The sequence shown here is derived from an EMBL/GenBank/DDBJ whole genome shotgun (WGS) entry which is preliminary data.</text>
</comment>
<dbReference type="GO" id="GO:0005886">
    <property type="term" value="C:plasma membrane"/>
    <property type="evidence" value="ECO:0007669"/>
    <property type="project" value="UniProtKB-SubCell"/>
</dbReference>
<dbReference type="Gene3D" id="3.40.50.300">
    <property type="entry name" value="P-loop containing nucleotide triphosphate hydrolases"/>
    <property type="match status" value="1"/>
</dbReference>
<dbReference type="Proteomes" id="UP000031535">
    <property type="component" value="Unassembled WGS sequence"/>
</dbReference>
<dbReference type="PROSITE" id="PS50893">
    <property type="entry name" value="ABC_TRANSPORTER_2"/>
    <property type="match status" value="1"/>
</dbReference>
<reference evidence="10 11" key="1">
    <citation type="submission" date="2015-01" db="EMBL/GenBank/DDBJ databases">
        <title>Complete genome of Pseudomonas batumici UCM B-321 producer of the batumin antibiotic with strong antistaphilococcal and potential anticancer activity.</title>
        <authorList>
            <person name="Klochko V.V."/>
            <person name="Zelena L.B."/>
            <person name="Elena K.A."/>
            <person name="Reva O.N."/>
        </authorList>
    </citation>
    <scope>NUCLEOTIDE SEQUENCE [LARGE SCALE GENOMIC DNA]</scope>
    <source>
        <strain evidence="10 11">UCM B-321</strain>
    </source>
</reference>
<dbReference type="PANTHER" id="PTHR42798:SF2">
    <property type="entry name" value="ABC TRANSPORTER ATP-BINDING PROTEIN MG467-RELATED"/>
    <property type="match status" value="1"/>
</dbReference>
<dbReference type="RefSeq" id="WP_040069581.1">
    <property type="nucleotide sequence ID" value="NZ_JXDG01000048.1"/>
</dbReference>
<evidence type="ECO:0000259" key="9">
    <source>
        <dbReference type="PROSITE" id="PS50893"/>
    </source>
</evidence>
<protein>
    <submittedName>
        <fullName evidence="10">ABC transporter, ATP-binding protein</fullName>
    </submittedName>
</protein>
<dbReference type="InterPro" id="IPR017871">
    <property type="entry name" value="ABC_transporter-like_CS"/>
</dbReference>
<evidence type="ECO:0000256" key="1">
    <source>
        <dbReference type="ARBA" id="ARBA00004429"/>
    </source>
</evidence>
<dbReference type="PROSITE" id="PS00211">
    <property type="entry name" value="ABC_TRANSPORTER_1"/>
    <property type="match status" value="1"/>
</dbReference>
<evidence type="ECO:0000313" key="10">
    <source>
        <dbReference type="EMBL" id="KIH82550.1"/>
    </source>
</evidence>
<keyword evidence="4" id="KW-0812">Transmembrane</keyword>
<keyword evidence="7" id="KW-0472">Membrane</keyword>
<dbReference type="GO" id="GO:1902495">
    <property type="term" value="C:transmembrane transporter complex"/>
    <property type="evidence" value="ECO:0007669"/>
    <property type="project" value="UniProtKB-ARBA"/>
</dbReference>
<dbReference type="Pfam" id="PF00005">
    <property type="entry name" value="ABC_tran"/>
    <property type="match status" value="1"/>
</dbReference>
<keyword evidence="5" id="KW-0547">Nucleotide-binding</keyword>
<dbReference type="InterPro" id="IPR027417">
    <property type="entry name" value="P-loop_NTPase"/>
</dbReference>
<dbReference type="CDD" id="cd03255">
    <property type="entry name" value="ABC_MJ0796_LolCDE_FtsE"/>
    <property type="match status" value="1"/>
</dbReference>
<dbReference type="InterPro" id="IPR003439">
    <property type="entry name" value="ABC_transporter-like_ATP-bd"/>
</dbReference>
<sequence>MDTPLISLAGLKKYYPSGDGRSLVLNHIDLDIARASMTVIRGISGSGKTTLLNILGGLDRGDEGRVRVGDALLDSMDFAALTRFRAERVGFIFQFHNLIPTLTVKENVLTGLEPIRTVTAQDHRRAEEYLHKVGLLEHAEKFPAKLSGGQQQRVAIARALIKEPQLILADEPTGSLDEDTGMRVFELLRQMQEEKQVTVVIVTHNPALGQHADQVYEMRSGHLHRAAQ</sequence>
<dbReference type="AlphaFoldDB" id="A0A0C2I6N0"/>
<feature type="domain" description="ABC transporter" evidence="9">
    <location>
        <begin position="6"/>
        <end position="228"/>
    </location>
</feature>
<dbReference type="SMART" id="SM00382">
    <property type="entry name" value="AAA"/>
    <property type="match status" value="1"/>
</dbReference>
<keyword evidence="2" id="KW-0813">Transport</keyword>
<keyword evidence="11" id="KW-1185">Reference proteome</keyword>
<dbReference type="GO" id="GO:0005524">
    <property type="term" value="F:ATP binding"/>
    <property type="evidence" value="ECO:0007669"/>
    <property type="project" value="UniProtKB-KW"/>
</dbReference>
<organism evidence="10 11">
    <name type="scientific">Pseudomonas batumici</name>
    <dbReference type="NCBI Taxonomy" id="226910"/>
    <lineage>
        <taxon>Bacteria</taxon>
        <taxon>Pseudomonadati</taxon>
        <taxon>Pseudomonadota</taxon>
        <taxon>Gammaproteobacteria</taxon>
        <taxon>Pseudomonadales</taxon>
        <taxon>Pseudomonadaceae</taxon>
        <taxon>Pseudomonas</taxon>
    </lineage>
</organism>
<accession>A0A0C2I6N0</accession>
<dbReference type="EMBL" id="JXDG01000048">
    <property type="protein sequence ID" value="KIH82550.1"/>
    <property type="molecule type" value="Genomic_DNA"/>
</dbReference>
<evidence type="ECO:0000256" key="7">
    <source>
        <dbReference type="ARBA" id="ARBA00023136"/>
    </source>
</evidence>
<gene>
    <name evidence="10" type="ORF">UCMB321_3685</name>
</gene>
<dbReference type="InterPro" id="IPR003593">
    <property type="entry name" value="AAA+_ATPase"/>
</dbReference>
<comment type="subcellular location">
    <subcellularLocation>
        <location evidence="1">Cell inner membrane</location>
        <topology evidence="1">Multi-pass membrane protein</topology>
    </subcellularLocation>
</comment>
<proteinExistence type="inferred from homology"/>
<evidence type="ECO:0000256" key="6">
    <source>
        <dbReference type="ARBA" id="ARBA00022840"/>
    </source>
</evidence>